<proteinExistence type="predicted"/>
<dbReference type="Proteomes" id="UP000033881">
    <property type="component" value="Unassembled WGS sequence"/>
</dbReference>
<reference evidence="1 2" key="1">
    <citation type="journal article" date="2015" name="Nature">
        <title>rRNA introns, odd ribosomes, and small enigmatic genomes across a large radiation of phyla.</title>
        <authorList>
            <person name="Brown C.T."/>
            <person name="Hug L.A."/>
            <person name="Thomas B.C."/>
            <person name="Sharon I."/>
            <person name="Castelle C.J."/>
            <person name="Singh A."/>
            <person name="Wilkins M.J."/>
            <person name="Williams K.H."/>
            <person name="Banfield J.F."/>
        </authorList>
    </citation>
    <scope>NUCLEOTIDE SEQUENCE [LARGE SCALE GENOMIC DNA]</scope>
</reference>
<dbReference type="EMBL" id="LBWB01000038">
    <property type="protein sequence ID" value="KKQ98354.1"/>
    <property type="molecule type" value="Genomic_DNA"/>
</dbReference>
<dbReference type="AlphaFoldDB" id="A0A0G0PJU2"/>
<feature type="non-terminal residue" evidence="1">
    <location>
        <position position="1"/>
    </location>
</feature>
<organism evidence="1 2">
    <name type="scientific">Candidatus Woesebacteria bacterium GW2011_GWB1_39_12</name>
    <dbReference type="NCBI Taxonomy" id="1618574"/>
    <lineage>
        <taxon>Bacteria</taxon>
        <taxon>Candidatus Woeseibacteriota</taxon>
    </lineage>
</organism>
<gene>
    <name evidence="1" type="ORF">UT24_C0038G0001</name>
</gene>
<dbReference type="STRING" id="1618574.UT24_C0038G0001"/>
<evidence type="ECO:0000313" key="1">
    <source>
        <dbReference type="EMBL" id="KKQ98354.1"/>
    </source>
</evidence>
<name>A0A0G0PJU2_9BACT</name>
<protein>
    <submittedName>
        <fullName evidence="1">Uncharacterized protein</fullName>
    </submittedName>
</protein>
<evidence type="ECO:0000313" key="2">
    <source>
        <dbReference type="Proteomes" id="UP000033881"/>
    </source>
</evidence>
<comment type="caution">
    <text evidence="1">The sequence shown here is derived from an EMBL/GenBank/DDBJ whole genome shotgun (WGS) entry which is preliminary data.</text>
</comment>
<sequence>HDGQIKEWEGLDPERTTPQDLIEICRLNGSFVRVNNN</sequence>
<accession>A0A0G0PJU2</accession>